<feature type="transmembrane region" description="Helical" evidence="2">
    <location>
        <begin position="52"/>
        <end position="68"/>
    </location>
</feature>
<feature type="domain" description="J" evidence="3">
    <location>
        <begin position="77"/>
        <end position="145"/>
    </location>
</feature>
<dbReference type="CDD" id="cd06257">
    <property type="entry name" value="DnaJ"/>
    <property type="match status" value="1"/>
</dbReference>
<feature type="compositionally biased region" description="Polar residues" evidence="1">
    <location>
        <begin position="335"/>
        <end position="352"/>
    </location>
</feature>
<sequence length="399" mass="44142">MSSNLLSLAGWYFLPNLVTGWVQSAYYAVWIRAGEPKPQPGSRAFAVHRRRIHILVILAYLLYTIYEADYEIRQAGDFYRDLGVRHDIDDRGLQSRFRRITITHHPDKISDAAARPAAEALYVHLKLCRDVLIDPAKRFAYDRFGPDILRWRGCTTIADYVKAGLRNTLMYYFGTGAVMMLLGVVGYLKQAAFWRYLALATLFTLELHTQTHPFPILTRLSTSLTPTLPLPSFVSSTSPYLPYQALQLCRKLVLTFFIALSQIGPLLSSSPQGPSSPQQDAKGTTIDPAQLDRLVGTLNATDQEVGRLLALELTPFASPPPPPPPPPPPLPPPATASTDTETVAGNSASGNTGMRDLKHAMRRWLVDNTVRSNAEVRSAVGRVIERRRGGVPAGALGNR</sequence>
<feature type="transmembrane region" description="Helical" evidence="2">
    <location>
        <begin position="12"/>
        <end position="31"/>
    </location>
</feature>
<dbReference type="RefSeq" id="XP_069198933.1">
    <property type="nucleotide sequence ID" value="XM_069342432.1"/>
</dbReference>
<dbReference type="EMBL" id="JBFMKM010000012">
    <property type="protein sequence ID" value="KAL1302657.1"/>
    <property type="molecule type" value="Genomic_DNA"/>
</dbReference>
<comment type="caution">
    <text evidence="4">The sequence shown here is derived from an EMBL/GenBank/DDBJ whole genome shotgun (WGS) entry which is preliminary data.</text>
</comment>
<keyword evidence="2" id="KW-0472">Membrane</keyword>
<evidence type="ECO:0000256" key="2">
    <source>
        <dbReference type="SAM" id="Phobius"/>
    </source>
</evidence>
<evidence type="ECO:0000256" key="1">
    <source>
        <dbReference type="SAM" id="MobiDB-lite"/>
    </source>
</evidence>
<evidence type="ECO:0000259" key="3">
    <source>
        <dbReference type="PROSITE" id="PS50076"/>
    </source>
</evidence>
<feature type="compositionally biased region" description="Pro residues" evidence="1">
    <location>
        <begin position="317"/>
        <end position="334"/>
    </location>
</feature>
<dbReference type="Pfam" id="PF00226">
    <property type="entry name" value="DnaJ"/>
    <property type="match status" value="1"/>
</dbReference>
<dbReference type="InterPro" id="IPR036869">
    <property type="entry name" value="J_dom_sf"/>
</dbReference>
<protein>
    <recommendedName>
        <fullName evidence="3">J domain-containing protein</fullName>
    </recommendedName>
</protein>
<dbReference type="SMART" id="SM00271">
    <property type="entry name" value="DnaJ"/>
    <property type="match status" value="1"/>
</dbReference>
<dbReference type="GeneID" id="95976726"/>
<dbReference type="Proteomes" id="UP001562354">
    <property type="component" value="Unassembled WGS sequence"/>
</dbReference>
<feature type="region of interest" description="Disordered" evidence="1">
    <location>
        <begin position="314"/>
        <end position="355"/>
    </location>
</feature>
<evidence type="ECO:0000313" key="5">
    <source>
        <dbReference type="Proteomes" id="UP001562354"/>
    </source>
</evidence>
<proteinExistence type="predicted"/>
<dbReference type="PRINTS" id="PR00625">
    <property type="entry name" value="JDOMAIN"/>
</dbReference>
<dbReference type="SUPFAM" id="SSF46565">
    <property type="entry name" value="Chaperone J-domain"/>
    <property type="match status" value="1"/>
</dbReference>
<organism evidence="4 5">
    <name type="scientific">Neodothiora populina</name>
    <dbReference type="NCBI Taxonomy" id="2781224"/>
    <lineage>
        <taxon>Eukaryota</taxon>
        <taxon>Fungi</taxon>
        <taxon>Dikarya</taxon>
        <taxon>Ascomycota</taxon>
        <taxon>Pezizomycotina</taxon>
        <taxon>Dothideomycetes</taxon>
        <taxon>Dothideomycetidae</taxon>
        <taxon>Dothideales</taxon>
        <taxon>Dothioraceae</taxon>
        <taxon>Neodothiora</taxon>
    </lineage>
</organism>
<feature type="transmembrane region" description="Helical" evidence="2">
    <location>
        <begin position="169"/>
        <end position="188"/>
    </location>
</feature>
<dbReference type="Gene3D" id="1.10.287.110">
    <property type="entry name" value="DnaJ domain"/>
    <property type="match status" value="1"/>
</dbReference>
<gene>
    <name evidence="4" type="ORF">AAFC00_003024</name>
</gene>
<keyword evidence="2" id="KW-0812">Transmembrane</keyword>
<accession>A0ABR3P909</accession>
<keyword evidence="2" id="KW-1133">Transmembrane helix</keyword>
<name>A0ABR3P909_9PEZI</name>
<dbReference type="PROSITE" id="PS50076">
    <property type="entry name" value="DNAJ_2"/>
    <property type="match status" value="1"/>
</dbReference>
<keyword evidence="5" id="KW-1185">Reference proteome</keyword>
<reference evidence="4 5" key="1">
    <citation type="submission" date="2024-07" db="EMBL/GenBank/DDBJ databases">
        <title>Draft sequence of the Neodothiora populina.</title>
        <authorList>
            <person name="Drown D.D."/>
            <person name="Schuette U.S."/>
            <person name="Buechlein A.B."/>
            <person name="Rusch D.R."/>
            <person name="Winton L.W."/>
            <person name="Adams G.A."/>
        </authorList>
    </citation>
    <scope>NUCLEOTIDE SEQUENCE [LARGE SCALE GENOMIC DNA]</scope>
    <source>
        <strain evidence="4 5">CPC 39397</strain>
    </source>
</reference>
<evidence type="ECO:0000313" key="4">
    <source>
        <dbReference type="EMBL" id="KAL1302657.1"/>
    </source>
</evidence>
<dbReference type="InterPro" id="IPR001623">
    <property type="entry name" value="DnaJ_domain"/>
</dbReference>